<gene>
    <name evidence="1" type="ordered locus">Cyan7425_1862</name>
</gene>
<dbReference type="KEGG" id="cyn:Cyan7425_1862"/>
<accession>B8HSC3</accession>
<name>B8HSC3_CYAP4</name>
<dbReference type="HOGENOM" id="CLU_134973_5_2_3"/>
<reference evidence="1" key="1">
    <citation type="submission" date="2009-01" db="EMBL/GenBank/DDBJ databases">
        <title>Complete sequence of chromosome Cyanothece sp. PCC 7425.</title>
        <authorList>
            <consortium name="US DOE Joint Genome Institute"/>
            <person name="Lucas S."/>
            <person name="Copeland A."/>
            <person name="Lapidus A."/>
            <person name="Glavina del Rio T."/>
            <person name="Dalin E."/>
            <person name="Tice H."/>
            <person name="Bruce D."/>
            <person name="Goodwin L."/>
            <person name="Pitluck S."/>
            <person name="Sims D."/>
            <person name="Meineke L."/>
            <person name="Brettin T."/>
            <person name="Detter J.C."/>
            <person name="Han C."/>
            <person name="Larimer F."/>
            <person name="Land M."/>
            <person name="Hauser L."/>
            <person name="Kyrpides N."/>
            <person name="Ovchinnikova G."/>
            <person name="Liberton M."/>
            <person name="Stoeckel J."/>
            <person name="Banerjee A."/>
            <person name="Singh A."/>
            <person name="Page L."/>
            <person name="Sato H."/>
            <person name="Zhao L."/>
            <person name="Sherman L."/>
            <person name="Pakrasi H."/>
            <person name="Richardson P."/>
        </authorList>
    </citation>
    <scope>NUCLEOTIDE SEQUENCE</scope>
    <source>
        <strain evidence="1">PCC 7425</strain>
    </source>
</reference>
<organism evidence="1">
    <name type="scientific">Cyanothece sp. (strain PCC 7425 / ATCC 29141)</name>
    <dbReference type="NCBI Taxonomy" id="395961"/>
    <lineage>
        <taxon>Bacteria</taxon>
        <taxon>Bacillati</taxon>
        <taxon>Cyanobacteriota</taxon>
        <taxon>Cyanophyceae</taxon>
        <taxon>Gomontiellales</taxon>
        <taxon>Cyanothecaceae</taxon>
        <taxon>Cyanothece</taxon>
    </lineage>
</organism>
<evidence type="ECO:0000313" key="1">
    <source>
        <dbReference type="EMBL" id="ACL44229.1"/>
    </source>
</evidence>
<dbReference type="InterPro" id="IPR036163">
    <property type="entry name" value="HMA_dom_sf"/>
</dbReference>
<dbReference type="STRING" id="395961.Cyan7425_1862"/>
<protein>
    <submittedName>
        <fullName evidence="1">Heavy metal transport/detoxification protein</fullName>
    </submittedName>
</protein>
<dbReference type="AlphaFoldDB" id="B8HSC3"/>
<dbReference type="SUPFAM" id="SSF55008">
    <property type="entry name" value="HMA, heavy metal-associated domain"/>
    <property type="match status" value="1"/>
</dbReference>
<dbReference type="eggNOG" id="COG2608">
    <property type="taxonomic scope" value="Bacteria"/>
</dbReference>
<sequence>MELQLRLSHLVTHNEATDIKETILVSDPEATVTFDFQDRMVMVNSQASAETIRQLITATGYRLEEFGEDSL</sequence>
<dbReference type="GO" id="GO:0046872">
    <property type="term" value="F:metal ion binding"/>
    <property type="evidence" value="ECO:0007669"/>
    <property type="project" value="InterPro"/>
</dbReference>
<proteinExistence type="predicted"/>
<dbReference type="EMBL" id="CP001344">
    <property type="protein sequence ID" value="ACL44229.1"/>
    <property type="molecule type" value="Genomic_DNA"/>
</dbReference>